<sequence length="147" mass="15727">MSDTRQQTPDTNHAPDAVSTNSPQPPHGPSADKRHQLTVPTPVPSDRVHDHIVEALDSVDAESRVAVFDAAVTSDVPTTIVRCQPGTAKYILTQANADSMNSSETLSRGEVVNRLKEILTSQDRDAVGEFYTKSSIGPGTGTLSAQY</sequence>
<dbReference type="RefSeq" id="WP_007190845.1">
    <property type="nucleotide sequence ID" value="NZ_AOLS01000127.1"/>
</dbReference>
<proteinExistence type="predicted"/>
<feature type="region of interest" description="Disordered" evidence="1">
    <location>
        <begin position="1"/>
        <end position="46"/>
    </location>
</feature>
<reference evidence="2 3" key="1">
    <citation type="journal article" date="2014" name="PLoS Genet.">
        <title>Phylogenetically driven sequencing of extremely halophilic archaea reveals strategies for static and dynamic osmo-response.</title>
        <authorList>
            <person name="Becker E.A."/>
            <person name="Seitzer P.M."/>
            <person name="Tritt A."/>
            <person name="Larsen D."/>
            <person name="Krusor M."/>
            <person name="Yao A.I."/>
            <person name="Wu D."/>
            <person name="Madern D."/>
            <person name="Eisen J.A."/>
            <person name="Darling A.E."/>
            <person name="Facciotti M.T."/>
        </authorList>
    </citation>
    <scope>NUCLEOTIDE SEQUENCE [LARGE SCALE GENOMIC DNA]</scope>
    <source>
        <strain evidence="2 3">ATCC 33799</strain>
    </source>
</reference>
<dbReference type="AlphaFoldDB" id="M0JMC3"/>
<evidence type="ECO:0000313" key="2">
    <source>
        <dbReference type="EMBL" id="EMA09488.1"/>
    </source>
</evidence>
<keyword evidence="3" id="KW-1185">Reference proteome</keyword>
<evidence type="ECO:0000313" key="3">
    <source>
        <dbReference type="Proteomes" id="UP000011687"/>
    </source>
</evidence>
<dbReference type="PATRIC" id="fig|662475.6.peg.4310"/>
<accession>M0JMC3</accession>
<organism evidence="2 3">
    <name type="scientific">Haloarcula marismortui ATCC 33799</name>
    <dbReference type="NCBI Taxonomy" id="662475"/>
    <lineage>
        <taxon>Archaea</taxon>
        <taxon>Methanobacteriati</taxon>
        <taxon>Methanobacteriota</taxon>
        <taxon>Stenosarchaea group</taxon>
        <taxon>Halobacteria</taxon>
        <taxon>Halobacteriales</taxon>
        <taxon>Haloarculaceae</taxon>
        <taxon>Haloarcula</taxon>
    </lineage>
</organism>
<protein>
    <submittedName>
        <fullName evidence="2">Uncharacterized protein</fullName>
    </submittedName>
</protein>
<evidence type="ECO:0000256" key="1">
    <source>
        <dbReference type="SAM" id="MobiDB-lite"/>
    </source>
</evidence>
<dbReference type="EMBL" id="AOLS01000127">
    <property type="protein sequence ID" value="EMA09488.1"/>
    <property type="molecule type" value="Genomic_DNA"/>
</dbReference>
<feature type="compositionally biased region" description="Polar residues" evidence="1">
    <location>
        <begin position="1"/>
        <end position="11"/>
    </location>
</feature>
<comment type="caution">
    <text evidence="2">The sequence shown here is derived from an EMBL/GenBank/DDBJ whole genome shotgun (WGS) entry which is preliminary data.</text>
</comment>
<name>M0JMC3_9EURY</name>
<gene>
    <name evidence="2" type="ORF">C435_22009</name>
</gene>
<dbReference type="Proteomes" id="UP000011687">
    <property type="component" value="Unassembled WGS sequence"/>
</dbReference>